<feature type="transmembrane region" description="Helical" evidence="2">
    <location>
        <begin position="80"/>
        <end position="98"/>
    </location>
</feature>
<dbReference type="eggNOG" id="ENOG502QQN2">
    <property type="taxonomic scope" value="Eukaryota"/>
</dbReference>
<dbReference type="Pfam" id="PF13347">
    <property type="entry name" value="MFS_2"/>
    <property type="match status" value="1"/>
</dbReference>
<feature type="transmembrane region" description="Helical" evidence="2">
    <location>
        <begin position="335"/>
        <end position="356"/>
    </location>
</feature>
<reference evidence="3" key="2">
    <citation type="submission" date="2025-08" db="UniProtKB">
        <authorList>
            <consortium name="Ensembl"/>
        </authorList>
    </citation>
    <scope>IDENTIFICATION</scope>
    <source>
        <strain evidence="3">Thorbecke</strain>
    </source>
</reference>
<dbReference type="EMBL" id="AAGW02061381">
    <property type="status" value="NOT_ANNOTATED_CDS"/>
    <property type="molecule type" value="Genomic_DNA"/>
</dbReference>
<evidence type="ECO:0000256" key="2">
    <source>
        <dbReference type="SAM" id="Phobius"/>
    </source>
</evidence>
<dbReference type="Proteomes" id="UP000001811">
    <property type="component" value="Chromosome 6"/>
</dbReference>
<feature type="transmembrane region" description="Helical" evidence="2">
    <location>
        <begin position="240"/>
        <end position="260"/>
    </location>
</feature>
<feature type="transmembrane region" description="Helical" evidence="2">
    <location>
        <begin position="38"/>
        <end position="59"/>
    </location>
</feature>
<dbReference type="STRING" id="9986.ENSOCUP00000016771"/>
<name>G1TIK0_RABIT</name>
<dbReference type="InterPro" id="IPR036259">
    <property type="entry name" value="MFS_trans_sf"/>
</dbReference>
<keyword evidence="4" id="KW-1185">Reference proteome</keyword>
<feature type="transmembrane region" description="Helical" evidence="2">
    <location>
        <begin position="177"/>
        <end position="195"/>
    </location>
</feature>
<comment type="subcellular location">
    <subcellularLocation>
        <location evidence="1">Membrane</location>
        <topology evidence="1">Multi-pass membrane protein</topology>
    </subcellularLocation>
</comment>
<keyword evidence="2" id="KW-0812">Transmembrane</keyword>
<sequence>MIFLNMKSVAWAYSTITLGTDLLNSVFNFYYVKLFLHLYKISEVAFCQAQIILMIWNILNDLIVYFCDNFKADCGASHHLSALFGGPLYAMAFLLPWFPWKDYQEGDWLSGIHLMVSLCAFESTLSRIQQVQHRRFVETFPRHESRLRLIKISHMVSLIGSTSILFCGLISNNIESLSNFQAVAVIIAFLAAASVHAGKNHMKQFEWNRSLEENVLLGSEEDHSRTSVIVLRQILSQKNFYLFLIVNFLQIFHLTFLHNFMMIFMDNLIPRDILSSSGRSIMYGAGFICPQCLVLMGHSWLKTFGYYKIILISFYLEGTASIVMLLLGQEYYYCLALYLTFIMVIVQASYCLFNLPLADMIDAALLKFNRLPLFSSMVFGINALLTKPAQSLAPMVILSRLTQFGYRSPNSRYSKNKQKPLK</sequence>
<dbReference type="Bgee" id="ENSOCUG00000025489">
    <property type="expression patterns" value="Expressed in testis and 8 other cell types or tissues"/>
</dbReference>
<proteinExistence type="predicted"/>
<accession>G1TIK0</accession>
<evidence type="ECO:0000313" key="3">
    <source>
        <dbReference type="Ensembl" id="ENSOCUP00000016771.2"/>
    </source>
</evidence>
<reference evidence="3 4" key="1">
    <citation type="journal article" date="2011" name="Nature">
        <title>A high-resolution map of human evolutionary constraint using 29 mammals.</title>
        <authorList>
            <person name="Lindblad-Toh K."/>
            <person name="Garber M."/>
            <person name="Zuk O."/>
            <person name="Lin M.F."/>
            <person name="Parker B.J."/>
            <person name="Washietl S."/>
            <person name="Kheradpour P."/>
            <person name="Ernst J."/>
            <person name="Jordan G."/>
            <person name="Mauceli E."/>
            <person name="Ward L.D."/>
            <person name="Lowe C.B."/>
            <person name="Holloway A.K."/>
            <person name="Clamp M."/>
            <person name="Gnerre S."/>
            <person name="Alfoldi J."/>
            <person name="Beal K."/>
            <person name="Chang J."/>
            <person name="Clawson H."/>
            <person name="Cuff J."/>
            <person name="Di Palma F."/>
            <person name="Fitzgerald S."/>
            <person name="Flicek P."/>
            <person name="Guttman M."/>
            <person name="Hubisz M.J."/>
            <person name="Jaffe D.B."/>
            <person name="Jungreis I."/>
            <person name="Kent W.J."/>
            <person name="Kostka D."/>
            <person name="Lara M."/>
            <person name="Martins A.L."/>
            <person name="Massingham T."/>
            <person name="Moltke I."/>
            <person name="Raney B.J."/>
            <person name="Rasmussen M.D."/>
            <person name="Robinson J."/>
            <person name="Stark A."/>
            <person name="Vilella A.J."/>
            <person name="Wen J."/>
            <person name="Xie X."/>
            <person name="Zody M.C."/>
            <person name="Baldwin J."/>
            <person name="Bloom T."/>
            <person name="Chin C.W."/>
            <person name="Heiman D."/>
            <person name="Nicol R."/>
            <person name="Nusbaum C."/>
            <person name="Young S."/>
            <person name="Wilkinson J."/>
            <person name="Worley K.C."/>
            <person name="Kovar C.L."/>
            <person name="Muzny D.M."/>
            <person name="Gibbs R.A."/>
            <person name="Cree A."/>
            <person name="Dihn H.H."/>
            <person name="Fowler G."/>
            <person name="Jhangiani S."/>
            <person name="Joshi V."/>
            <person name="Lee S."/>
            <person name="Lewis L.R."/>
            <person name="Nazareth L.V."/>
            <person name="Okwuonu G."/>
            <person name="Santibanez J."/>
            <person name="Warren W.C."/>
            <person name="Mardis E.R."/>
            <person name="Weinstock G.M."/>
            <person name="Wilson R.K."/>
            <person name="Delehaunty K."/>
            <person name="Dooling D."/>
            <person name="Fronik C."/>
            <person name="Fulton L."/>
            <person name="Fulton B."/>
            <person name="Graves T."/>
            <person name="Minx P."/>
            <person name="Sodergren E."/>
            <person name="Birney E."/>
            <person name="Margulies E.H."/>
            <person name="Herrero J."/>
            <person name="Green E.D."/>
            <person name="Haussler D."/>
            <person name="Siepel A."/>
            <person name="Goldman N."/>
            <person name="Pollard K.S."/>
            <person name="Pedersen J.S."/>
            <person name="Lander E.S."/>
            <person name="Kellis M."/>
        </authorList>
    </citation>
    <scope>NUCLEOTIDE SEQUENCE [LARGE SCALE GENOMIC DNA]</scope>
    <source>
        <strain evidence="3 4">Thorbecke inbred</strain>
    </source>
</reference>
<protein>
    <recommendedName>
        <fullName evidence="5">Transmembrane protein 180</fullName>
    </recommendedName>
</protein>
<feature type="transmembrane region" description="Helical" evidence="2">
    <location>
        <begin position="280"/>
        <end position="297"/>
    </location>
</feature>
<dbReference type="HOGENOM" id="CLU_034985_1_0_1"/>
<dbReference type="GO" id="GO:0016020">
    <property type="term" value="C:membrane"/>
    <property type="evidence" value="ECO:0007669"/>
    <property type="project" value="UniProtKB-SubCell"/>
</dbReference>
<keyword evidence="2" id="KW-0472">Membrane</keyword>
<dbReference type="PANTHER" id="PTHR28658">
    <property type="entry name" value="TRANSMEMBRANE PROTEIN 180"/>
    <property type="match status" value="1"/>
</dbReference>
<evidence type="ECO:0000256" key="1">
    <source>
        <dbReference type="ARBA" id="ARBA00004141"/>
    </source>
</evidence>
<dbReference type="InParanoid" id="G1TIK0"/>
<dbReference type="AlphaFoldDB" id="G1TIK0"/>
<feature type="transmembrane region" description="Helical" evidence="2">
    <location>
        <begin position="309"/>
        <end position="329"/>
    </location>
</feature>
<evidence type="ECO:0008006" key="5">
    <source>
        <dbReference type="Google" id="ProtNLM"/>
    </source>
</evidence>
<feature type="transmembrane region" description="Helical" evidence="2">
    <location>
        <begin position="149"/>
        <end position="171"/>
    </location>
</feature>
<organism evidence="3 4">
    <name type="scientific">Oryctolagus cuniculus</name>
    <name type="common">Rabbit</name>
    <dbReference type="NCBI Taxonomy" id="9986"/>
    <lineage>
        <taxon>Eukaryota</taxon>
        <taxon>Metazoa</taxon>
        <taxon>Chordata</taxon>
        <taxon>Craniata</taxon>
        <taxon>Vertebrata</taxon>
        <taxon>Euteleostomi</taxon>
        <taxon>Mammalia</taxon>
        <taxon>Eutheria</taxon>
        <taxon>Euarchontoglires</taxon>
        <taxon>Glires</taxon>
        <taxon>Lagomorpha</taxon>
        <taxon>Leporidae</taxon>
        <taxon>Oryctolagus</taxon>
    </lineage>
</organism>
<evidence type="ECO:0000313" key="4">
    <source>
        <dbReference type="Proteomes" id="UP000001811"/>
    </source>
</evidence>
<dbReference type="Ensembl" id="ENSOCUT00000021782.2">
    <property type="protein sequence ID" value="ENSOCUP00000016771.2"/>
    <property type="gene ID" value="ENSOCUG00000025489.2"/>
</dbReference>
<dbReference type="EMBL" id="AAGW02061380">
    <property type="status" value="NOT_ANNOTATED_CDS"/>
    <property type="molecule type" value="Genomic_DNA"/>
</dbReference>
<dbReference type="PaxDb" id="9986-ENSOCUP00000016771"/>
<dbReference type="SUPFAM" id="SSF103473">
    <property type="entry name" value="MFS general substrate transporter"/>
    <property type="match status" value="1"/>
</dbReference>
<dbReference type="GeneTree" id="ENSGT00940000164005"/>
<feature type="transmembrane region" description="Helical" evidence="2">
    <location>
        <begin position="12"/>
        <end position="32"/>
    </location>
</feature>
<dbReference type="PANTHER" id="PTHR28658:SF1">
    <property type="entry name" value="MAJOR FACILITATOR SUPERFAMILY DOMAIN CONTAINING 13B"/>
    <property type="match status" value="1"/>
</dbReference>
<keyword evidence="2" id="KW-1133">Transmembrane helix</keyword>
<reference evidence="3" key="3">
    <citation type="submission" date="2025-09" db="UniProtKB">
        <authorList>
            <consortium name="Ensembl"/>
        </authorList>
    </citation>
    <scope>IDENTIFICATION</scope>
    <source>
        <strain evidence="3">Thorbecke</strain>
    </source>
</reference>
<dbReference type="InterPro" id="IPR040035">
    <property type="entry name" value="TMEM180"/>
</dbReference>